<proteinExistence type="inferred from homology"/>
<dbReference type="SFLD" id="SFLDG01072">
    <property type="entry name" value="dehydrogenase_like"/>
    <property type="match status" value="1"/>
</dbReference>
<dbReference type="InterPro" id="IPR013785">
    <property type="entry name" value="Aldolase_TIM"/>
</dbReference>
<protein>
    <submittedName>
        <fullName evidence="8">Radical SAM domain protein</fullName>
    </submittedName>
</protein>
<feature type="domain" description="Radical SAM core" evidence="7">
    <location>
        <begin position="60"/>
        <end position="285"/>
    </location>
</feature>
<dbReference type="Gene3D" id="3.20.20.70">
    <property type="entry name" value="Aldolase class I"/>
    <property type="match status" value="1"/>
</dbReference>
<keyword evidence="2" id="KW-0949">S-adenosyl-L-methionine</keyword>
<dbReference type="RefSeq" id="WP_122030506.1">
    <property type="nucleotide sequence ID" value="NZ_LS483254.1"/>
</dbReference>
<dbReference type="InterPro" id="IPR023885">
    <property type="entry name" value="4Fe4S-binding_SPASM_dom"/>
</dbReference>
<keyword evidence="3" id="KW-0479">Metal-binding</keyword>
<dbReference type="Proteomes" id="UP000249818">
    <property type="component" value="Chromosome BARAN1"/>
</dbReference>
<dbReference type="SUPFAM" id="SSF102114">
    <property type="entry name" value="Radical SAM enzymes"/>
    <property type="match status" value="1"/>
</dbReference>
<evidence type="ECO:0000313" key="9">
    <source>
        <dbReference type="Proteomes" id="UP000249818"/>
    </source>
</evidence>
<dbReference type="CDD" id="cd01335">
    <property type="entry name" value="Radical_SAM"/>
    <property type="match status" value="1"/>
</dbReference>
<dbReference type="GO" id="GO:0051536">
    <property type="term" value="F:iron-sulfur cluster binding"/>
    <property type="evidence" value="ECO:0007669"/>
    <property type="project" value="UniProtKB-KW"/>
</dbReference>
<evidence type="ECO:0000256" key="1">
    <source>
        <dbReference type="ARBA" id="ARBA00001966"/>
    </source>
</evidence>
<dbReference type="SFLD" id="SFLDG01067">
    <property type="entry name" value="SPASM/twitch_domain_containing"/>
    <property type="match status" value="1"/>
</dbReference>
<dbReference type="PROSITE" id="PS51918">
    <property type="entry name" value="RADICAL_SAM"/>
    <property type="match status" value="1"/>
</dbReference>
<evidence type="ECO:0000259" key="7">
    <source>
        <dbReference type="PROSITE" id="PS51918"/>
    </source>
</evidence>
<comment type="cofactor">
    <cofactor evidence="1">
        <name>[4Fe-4S] cluster</name>
        <dbReference type="ChEBI" id="CHEBI:49883"/>
    </cofactor>
</comment>
<dbReference type="PANTHER" id="PTHR43273:SF3">
    <property type="entry name" value="ANAEROBIC SULFATASE-MATURATING ENZYME HOMOLOG ASLB-RELATED"/>
    <property type="match status" value="1"/>
</dbReference>
<evidence type="ECO:0000256" key="5">
    <source>
        <dbReference type="ARBA" id="ARBA00023014"/>
    </source>
</evidence>
<name>A0A2X3MJV0_9BACT</name>
<evidence type="ECO:0000313" key="8">
    <source>
        <dbReference type="EMBL" id="SQD92264.1"/>
    </source>
</evidence>
<evidence type="ECO:0000256" key="3">
    <source>
        <dbReference type="ARBA" id="ARBA00022723"/>
    </source>
</evidence>
<accession>A0A2X3MJV0</accession>
<dbReference type="InterPro" id="IPR058240">
    <property type="entry name" value="rSAM_sf"/>
</dbReference>
<evidence type="ECO:0000256" key="2">
    <source>
        <dbReference type="ARBA" id="ARBA00022691"/>
    </source>
</evidence>
<organism evidence="8 9">
    <name type="scientific">Candidatus Bipolaricaulis anaerobius</name>
    <dbReference type="NCBI Taxonomy" id="2026885"/>
    <lineage>
        <taxon>Bacteria</taxon>
        <taxon>Candidatus Bipolaricaulota</taxon>
        <taxon>Candidatus Bipolaricaulia</taxon>
        <taxon>Candidatus Bipolaricaulales</taxon>
        <taxon>Candidatus Bipolaricaulaceae</taxon>
        <taxon>Candidatus Bipolaricaulis</taxon>
    </lineage>
</organism>
<dbReference type="SFLD" id="SFLDG01386">
    <property type="entry name" value="main_SPASM_domain-containing"/>
    <property type="match status" value="1"/>
</dbReference>
<keyword evidence="5" id="KW-0411">Iron-sulfur</keyword>
<dbReference type="Pfam" id="PF13186">
    <property type="entry name" value="SPASM"/>
    <property type="match status" value="1"/>
</dbReference>
<dbReference type="EMBL" id="LS483254">
    <property type="protein sequence ID" value="SQD92264.1"/>
    <property type="molecule type" value="Genomic_DNA"/>
</dbReference>
<keyword evidence="4" id="KW-0408">Iron</keyword>
<comment type="similarity">
    <text evidence="6">Belongs to the radical SAM superfamily. Anaerobic sulfatase-maturating enzyme family.</text>
</comment>
<dbReference type="NCBIfam" id="TIGR04085">
    <property type="entry name" value="rSAM_more_4Fe4S"/>
    <property type="match status" value="1"/>
</dbReference>
<dbReference type="InterPro" id="IPR023867">
    <property type="entry name" value="Sulphatase_maturase_rSAM"/>
</dbReference>
<keyword evidence="9" id="KW-1185">Reference proteome</keyword>
<dbReference type="AlphaFoldDB" id="A0A2X3MJV0"/>
<dbReference type="SFLD" id="SFLDS00029">
    <property type="entry name" value="Radical_SAM"/>
    <property type="match status" value="1"/>
</dbReference>
<dbReference type="SFLD" id="SFLDG01384">
    <property type="entry name" value="thioether_bond_formation_requi"/>
    <property type="match status" value="1"/>
</dbReference>
<dbReference type="GO" id="GO:0046872">
    <property type="term" value="F:metal ion binding"/>
    <property type="evidence" value="ECO:0007669"/>
    <property type="project" value="UniProtKB-KW"/>
</dbReference>
<evidence type="ECO:0000256" key="6">
    <source>
        <dbReference type="ARBA" id="ARBA00023601"/>
    </source>
</evidence>
<gene>
    <name evidence="8" type="ORF">BARAN1_0239</name>
</gene>
<evidence type="ECO:0000256" key="4">
    <source>
        <dbReference type="ARBA" id="ARBA00023004"/>
    </source>
</evidence>
<sequence length="458" mass="51586">MGMTDFRTISLGEGASVVLEPETLLWVIAESKQLKQAHRLLSDTYSELQDDLKQDTERMRTSHLVDMIELHPTAVCNMRCAYCYIPEAYRKRPLVMSRDDVDRVVRKVLSWVEEKGGMKRIIFHGGEPLLARDSIFPVIDRYWRDVEFGIQTNATLLTQGDADFIKERNVHVSLSLDGHTAEVNDRCRQYSNGGSTFDDVVRNISLFRDFEWNGVIVTITRHNVGYLAEMLRFLYGMGIRSALFNPVSPANPAAALLMPKTEDLLAGYRGLINELVRLNTVPGARRFVVDNIESLVVALVTSNMRVLYCHMTPCGAGRFMYVIDPAGYVYPCSEFVGHEEFRCGNIFSDPMAEVLDAPPCKRLRARYVERVKGCISCEYRMICGANCPAAVQSLSGNLDGRSPYCEFLKGSVNLIFRTFLDHGIESAFCLVSTRFEEMLRKSALLLDASQGGARQPRA</sequence>
<dbReference type="OrthoDB" id="9782387at2"/>
<dbReference type="PANTHER" id="PTHR43273">
    <property type="entry name" value="ANAEROBIC SULFATASE-MATURATING ENZYME HOMOLOG ASLB-RELATED"/>
    <property type="match status" value="1"/>
</dbReference>
<dbReference type="KEGG" id="bana:BARAN1_0239"/>
<dbReference type="Pfam" id="PF04055">
    <property type="entry name" value="Radical_SAM"/>
    <property type="match status" value="1"/>
</dbReference>
<dbReference type="InterPro" id="IPR007197">
    <property type="entry name" value="rSAM"/>
</dbReference>
<reference evidence="9" key="1">
    <citation type="submission" date="2018-05" db="EMBL/GenBank/DDBJ databases">
        <authorList>
            <person name="Hao L."/>
        </authorList>
    </citation>
    <scope>NUCLEOTIDE SEQUENCE [LARGE SCALE GENOMIC DNA]</scope>
</reference>
<dbReference type="GO" id="GO:0016491">
    <property type="term" value="F:oxidoreductase activity"/>
    <property type="evidence" value="ECO:0007669"/>
    <property type="project" value="InterPro"/>
</dbReference>